<keyword evidence="4 7" id="KW-0732">Signal</keyword>
<dbReference type="FunFam" id="3.80.10.10:FF:000017">
    <property type="entry name" value="leucine-rich repeat LGI family member 3"/>
    <property type="match status" value="1"/>
</dbReference>
<dbReference type="PROSITE" id="PS50912">
    <property type="entry name" value="EAR"/>
    <property type="match status" value="7"/>
</dbReference>
<evidence type="ECO:0000256" key="4">
    <source>
        <dbReference type="ARBA" id="ARBA00022729"/>
    </source>
</evidence>
<dbReference type="Gene3D" id="3.80.10.10">
    <property type="entry name" value="Ribonuclease Inhibitor"/>
    <property type="match status" value="1"/>
</dbReference>
<dbReference type="GeneID" id="102449524"/>
<reference evidence="9" key="4">
    <citation type="submission" date="2025-09" db="UniProtKB">
        <authorList>
            <consortium name="Ensembl"/>
        </authorList>
    </citation>
    <scope>IDENTIFICATION</scope>
</reference>
<name>K7F2L6_PELSI</name>
<dbReference type="Proteomes" id="UP000007267">
    <property type="component" value="Unassembled WGS sequence"/>
</dbReference>
<protein>
    <submittedName>
        <fullName evidence="9">Leucine-rich glioma-inactivated protein 1</fullName>
    </submittedName>
</protein>
<evidence type="ECO:0000256" key="6">
    <source>
        <dbReference type="ARBA" id="ARBA00023180"/>
    </source>
</evidence>
<dbReference type="PANTHER" id="PTHR24367:SF268">
    <property type="entry name" value="LEUCINE-RICH REPEAT LGI FAMILY MEMBER 4"/>
    <property type="match status" value="1"/>
</dbReference>
<accession>K7F2L6</accession>
<keyword evidence="5" id="KW-0677">Repeat</keyword>
<proteinExistence type="predicted"/>
<dbReference type="EMBL" id="AGCU01090155">
    <property type="status" value="NOT_ANNOTATED_CDS"/>
    <property type="molecule type" value="Genomic_DNA"/>
</dbReference>
<feature type="signal peptide" evidence="7">
    <location>
        <begin position="1"/>
        <end position="40"/>
    </location>
</feature>
<reference evidence="10" key="2">
    <citation type="journal article" date="2013" name="Nat. Genet.">
        <title>The draft genomes of soft-shell turtle and green sea turtle yield insights into the development and evolution of the turtle-specific body plan.</title>
        <authorList>
            <person name="Wang Z."/>
            <person name="Pascual-Anaya J."/>
            <person name="Zadissa A."/>
            <person name="Li W."/>
            <person name="Niimura Y."/>
            <person name="Huang Z."/>
            <person name="Li C."/>
            <person name="White S."/>
            <person name="Xiong Z."/>
            <person name="Fang D."/>
            <person name="Wang B."/>
            <person name="Ming Y."/>
            <person name="Chen Y."/>
            <person name="Zheng Y."/>
            <person name="Kuraku S."/>
            <person name="Pignatelli M."/>
            <person name="Herrero J."/>
            <person name="Beal K."/>
            <person name="Nozawa M."/>
            <person name="Li Q."/>
            <person name="Wang J."/>
            <person name="Zhang H."/>
            <person name="Yu L."/>
            <person name="Shigenobu S."/>
            <person name="Wang J."/>
            <person name="Liu J."/>
            <person name="Flicek P."/>
            <person name="Searle S."/>
            <person name="Wang J."/>
            <person name="Kuratani S."/>
            <person name="Yin Y."/>
            <person name="Aken B."/>
            <person name="Zhang G."/>
            <person name="Irie N."/>
        </authorList>
    </citation>
    <scope>NUCLEOTIDE SEQUENCE [LARGE SCALE GENOMIC DNA]</scope>
    <source>
        <strain evidence="10">Daiwa-1</strain>
    </source>
</reference>
<dbReference type="InterPro" id="IPR001611">
    <property type="entry name" value="Leu-rich_rpt"/>
</dbReference>
<dbReference type="GeneTree" id="ENSGT00940000159793"/>
<dbReference type="SMART" id="SM00369">
    <property type="entry name" value="LRR_TYP"/>
    <property type="match status" value="2"/>
</dbReference>
<dbReference type="InterPro" id="IPR000483">
    <property type="entry name" value="Cys-rich_flank_reg_C"/>
</dbReference>
<dbReference type="OrthoDB" id="6066926at2759"/>
<evidence type="ECO:0000256" key="5">
    <source>
        <dbReference type="ARBA" id="ARBA00022737"/>
    </source>
</evidence>
<evidence type="ECO:0000256" key="1">
    <source>
        <dbReference type="ARBA" id="ARBA00004613"/>
    </source>
</evidence>
<dbReference type="GO" id="GO:0042551">
    <property type="term" value="P:neuron maturation"/>
    <property type="evidence" value="ECO:0007669"/>
    <property type="project" value="TreeGrafter"/>
</dbReference>
<dbReference type="SUPFAM" id="SSF69322">
    <property type="entry name" value="Tricorn protease domain 2"/>
    <property type="match status" value="1"/>
</dbReference>
<dbReference type="STRING" id="13735.ENSPSIP00000002276"/>
<dbReference type="RefSeq" id="XP_006123565.1">
    <property type="nucleotide sequence ID" value="XM_006123503.2"/>
</dbReference>
<feature type="domain" description="LRRCT" evidence="8">
    <location>
        <begin position="181"/>
        <end position="230"/>
    </location>
</feature>
<dbReference type="SMART" id="SM00082">
    <property type="entry name" value="LRRCT"/>
    <property type="match status" value="1"/>
</dbReference>
<dbReference type="EMBL" id="AGCU01090154">
    <property type="status" value="NOT_ANNOTATED_CDS"/>
    <property type="molecule type" value="Genomic_DNA"/>
</dbReference>
<evidence type="ECO:0000313" key="9">
    <source>
        <dbReference type="Ensembl" id="ENSPSIP00000002276.1"/>
    </source>
</evidence>
<evidence type="ECO:0000259" key="8">
    <source>
        <dbReference type="SMART" id="SM00082"/>
    </source>
</evidence>
<evidence type="ECO:0000256" key="3">
    <source>
        <dbReference type="ARBA" id="ARBA00022614"/>
    </source>
</evidence>
<dbReference type="AlphaFoldDB" id="K7F2L6"/>
<reference evidence="10" key="1">
    <citation type="submission" date="2011-10" db="EMBL/GenBank/DDBJ databases">
        <authorList>
            <consortium name="Soft-shell Turtle Genome Consortium"/>
        </authorList>
    </citation>
    <scope>NUCLEOTIDE SEQUENCE [LARGE SCALE GENOMIC DNA]</scope>
    <source>
        <strain evidence="10">Daiwa-1</strain>
    </source>
</reference>
<dbReference type="SUPFAM" id="SSF52058">
    <property type="entry name" value="L domain-like"/>
    <property type="match status" value="1"/>
</dbReference>
<keyword evidence="6" id="KW-0325">Glycoprotein</keyword>
<evidence type="ECO:0000256" key="2">
    <source>
        <dbReference type="ARBA" id="ARBA00022525"/>
    </source>
</evidence>
<dbReference type="InterPro" id="IPR032675">
    <property type="entry name" value="LRR_dom_sf"/>
</dbReference>
<dbReference type="InterPro" id="IPR005492">
    <property type="entry name" value="EPTP"/>
</dbReference>
<dbReference type="GO" id="GO:0005615">
    <property type="term" value="C:extracellular space"/>
    <property type="evidence" value="ECO:0007669"/>
    <property type="project" value="TreeGrafter"/>
</dbReference>
<dbReference type="OMA" id="VEPIECR"/>
<dbReference type="eggNOG" id="ENOG502SK2S">
    <property type="taxonomic scope" value="Eukaryota"/>
</dbReference>
<feature type="chain" id="PRO_5003903660" evidence="7">
    <location>
        <begin position="41"/>
        <end position="559"/>
    </location>
</feature>
<keyword evidence="3" id="KW-0433">Leucine-rich repeat</keyword>
<dbReference type="KEGG" id="pss:102449524"/>
<reference evidence="9" key="3">
    <citation type="submission" date="2025-08" db="UniProtKB">
        <authorList>
            <consortium name="Ensembl"/>
        </authorList>
    </citation>
    <scope>IDENTIFICATION</scope>
</reference>
<dbReference type="InterPro" id="IPR003591">
    <property type="entry name" value="Leu-rich_rpt_typical-subtyp"/>
</dbReference>
<dbReference type="GO" id="GO:0022011">
    <property type="term" value="P:myelination in peripheral nervous system"/>
    <property type="evidence" value="ECO:0007669"/>
    <property type="project" value="TreeGrafter"/>
</dbReference>
<dbReference type="Pfam" id="PF13855">
    <property type="entry name" value="LRR_8"/>
    <property type="match status" value="1"/>
</dbReference>
<dbReference type="InterPro" id="IPR009039">
    <property type="entry name" value="EAR"/>
</dbReference>
<evidence type="ECO:0000313" key="10">
    <source>
        <dbReference type="Proteomes" id="UP000007267"/>
    </source>
</evidence>
<keyword evidence="10" id="KW-1185">Reference proteome</keyword>
<sequence length="559" mass="62433">MLLGQTMDWGSPWVAVGRGGLCRACAPLLVAVLLLAAGSGERHRAPRRKCPISCSCIQDNALCDRTDGVPRGLPPDITSLSLVRSGFTELREGSFLQTPTLQLLLFTASTLGLIRDDAFVGLLHLEYLFIENNKVGSISKNALRGLKGLVHLSLAHNQLETLPRHLFRGLDALTHVDLRGNPFHCDCRIKWLVEWLDSTNASAELGECQGPTELNGTRLSQLHLQDFDCITTALALFQSLPFQALSVEPFWYQGEQHVAIAQPFAGRCSLLEWDHLDGAFRAYASINGSSPVACKPLVVEGRLLVVLAQLAGGSHVWRREEDTGHFVRLQELGPQRIRKPNALASFRVDGDWFLAVADSSKAGATTLFRWGGRGFYAHQALHAWHRDTHVEFLELAGRPSLILASSSQRPVVYQWSRPGRAFLRHTDIPDMDDVYAVKHFRLRGDVYICLTRFIGDSKVMRWEGSMFRDVQHMPSRGSMVFQPLGIGSHRYAVLGNDYSFSQVYRYDARSGLFVHLQELNTQAPRSFAHLAIHQRDFVFAASFKGDTQIYRHITIDLSA</sequence>
<dbReference type="InterPro" id="IPR051295">
    <property type="entry name" value="LGI_related"/>
</dbReference>
<evidence type="ECO:0000256" key="7">
    <source>
        <dbReference type="SAM" id="SignalP"/>
    </source>
</evidence>
<dbReference type="PANTHER" id="PTHR24367">
    <property type="entry name" value="LEUCINE-RICH REPEAT-CONTAINING PROTEIN"/>
    <property type="match status" value="1"/>
</dbReference>
<keyword evidence="2" id="KW-0964">Secreted</keyword>
<organism evidence="9 10">
    <name type="scientific">Pelodiscus sinensis</name>
    <name type="common">Chinese softshell turtle</name>
    <name type="synonym">Trionyx sinensis</name>
    <dbReference type="NCBI Taxonomy" id="13735"/>
    <lineage>
        <taxon>Eukaryota</taxon>
        <taxon>Metazoa</taxon>
        <taxon>Chordata</taxon>
        <taxon>Craniata</taxon>
        <taxon>Vertebrata</taxon>
        <taxon>Euteleostomi</taxon>
        <taxon>Archelosauria</taxon>
        <taxon>Testudinata</taxon>
        <taxon>Testudines</taxon>
        <taxon>Cryptodira</taxon>
        <taxon>Trionychia</taxon>
        <taxon>Trionychidae</taxon>
        <taxon>Pelodiscus</taxon>
    </lineage>
</organism>
<dbReference type="Ensembl" id="ENSPSIT00000002283.1">
    <property type="protein sequence ID" value="ENSPSIP00000002276.1"/>
    <property type="gene ID" value="ENSPSIG00000002260.1"/>
</dbReference>
<comment type="subcellular location">
    <subcellularLocation>
        <location evidence="1">Secreted</location>
    </subcellularLocation>
</comment>
<dbReference type="Pfam" id="PF03736">
    <property type="entry name" value="EPTP"/>
    <property type="match status" value="7"/>
</dbReference>